<dbReference type="HOGENOM" id="CLU_1358058_0_0_11"/>
<evidence type="ECO:0000313" key="2">
    <source>
        <dbReference type="EMBL" id="ACU38658.1"/>
    </source>
</evidence>
<gene>
    <name evidence="2" type="ordered locus">Amir_4831</name>
</gene>
<evidence type="ECO:0000256" key="1">
    <source>
        <dbReference type="SAM" id="MobiDB-lite"/>
    </source>
</evidence>
<keyword evidence="3" id="KW-1185">Reference proteome</keyword>
<proteinExistence type="predicted"/>
<organism evidence="2 3">
    <name type="scientific">Actinosynnema mirum (strain ATCC 29888 / DSM 43827 / JCM 3225 / NBRC 14064 / NCIMB 13271 / NRRL B-12336 / IMRU 3971 / 101)</name>
    <dbReference type="NCBI Taxonomy" id="446462"/>
    <lineage>
        <taxon>Bacteria</taxon>
        <taxon>Bacillati</taxon>
        <taxon>Actinomycetota</taxon>
        <taxon>Actinomycetes</taxon>
        <taxon>Pseudonocardiales</taxon>
        <taxon>Pseudonocardiaceae</taxon>
        <taxon>Actinosynnema</taxon>
    </lineage>
</organism>
<accession>C6WPF6</accession>
<dbReference type="AlphaFoldDB" id="C6WPF6"/>
<reference evidence="2 3" key="1">
    <citation type="journal article" date="2009" name="Stand. Genomic Sci.">
        <title>Complete genome sequence of Actinosynnema mirum type strain (101).</title>
        <authorList>
            <person name="Land M."/>
            <person name="Lapidus A."/>
            <person name="Mayilraj S."/>
            <person name="Chen F."/>
            <person name="Copeland A."/>
            <person name="Del Rio T.G."/>
            <person name="Nolan M."/>
            <person name="Lucas S."/>
            <person name="Tice H."/>
            <person name="Cheng J.F."/>
            <person name="Chertkov O."/>
            <person name="Bruce D."/>
            <person name="Goodwin L."/>
            <person name="Pitluck S."/>
            <person name="Rohde M."/>
            <person name="Goker M."/>
            <person name="Pati A."/>
            <person name="Ivanova N."/>
            <person name="Mavromatis K."/>
            <person name="Chen A."/>
            <person name="Palaniappan K."/>
            <person name="Hauser L."/>
            <person name="Chang Y.J."/>
            <person name="Jeffries C.C."/>
            <person name="Brettin T."/>
            <person name="Detter J.C."/>
            <person name="Han C."/>
            <person name="Chain P."/>
            <person name="Tindall B.J."/>
            <person name="Bristow J."/>
            <person name="Eisen J.A."/>
            <person name="Markowitz V."/>
            <person name="Hugenholtz P."/>
            <person name="Kyrpides N.C."/>
            <person name="Klenk H.P."/>
        </authorList>
    </citation>
    <scope>NUCLEOTIDE SEQUENCE [LARGE SCALE GENOMIC DNA]</scope>
    <source>
        <strain evidence="3">ATCC 29888 / DSM 43827 / JCM 3225 / NBRC 14064 / NCIMB 13271 / NRRL B-12336 / IMRU 3971 / 101</strain>
    </source>
</reference>
<dbReference type="EMBL" id="CP001630">
    <property type="protein sequence ID" value="ACU38658.1"/>
    <property type="molecule type" value="Genomic_DNA"/>
</dbReference>
<evidence type="ECO:0000313" key="3">
    <source>
        <dbReference type="Proteomes" id="UP000002213"/>
    </source>
</evidence>
<feature type="compositionally biased region" description="Low complexity" evidence="1">
    <location>
        <begin position="71"/>
        <end position="107"/>
    </location>
</feature>
<sequence length="201" mass="20565">MLVLRSPALIPLYGEKAPLSCTGAGSTAPAPVRAPAYRTTPLSCVRNVLSRAIPRLPPTVRKSAPSGGGTCEPSPTTPTSYPSSPPVLSSVKSPPTTSRPSASAAYPVAVNDRPTKTLIASSRPANPEDCLGLTCGYGLGQAAPTHGPGPAVARPPPAAAAVVMTTVVAPTTTAAMPATADRRLKRMTPMVRHSPVRTSDW</sequence>
<dbReference type="Proteomes" id="UP000002213">
    <property type="component" value="Chromosome"/>
</dbReference>
<name>C6WPF6_ACTMD</name>
<feature type="region of interest" description="Disordered" evidence="1">
    <location>
        <begin position="56"/>
        <end position="109"/>
    </location>
</feature>
<dbReference type="KEGG" id="ami:Amir_4831"/>
<protein>
    <submittedName>
        <fullName evidence="2">Uncharacterized protein</fullName>
    </submittedName>
</protein>